<dbReference type="EMBL" id="FUZA01000001">
    <property type="protein sequence ID" value="SKB55518.1"/>
    <property type="molecule type" value="Genomic_DNA"/>
</dbReference>
<gene>
    <name evidence="1" type="ORF">SAMN05660293_00978</name>
</gene>
<name>A0A1T5C7T3_9BACT</name>
<dbReference type="AlphaFoldDB" id="A0A1T5C7T3"/>
<keyword evidence="2" id="KW-1185">Reference proteome</keyword>
<proteinExistence type="predicted"/>
<organism evidence="1 2">
    <name type="scientific">Dyadobacter psychrophilus</name>
    <dbReference type="NCBI Taxonomy" id="651661"/>
    <lineage>
        <taxon>Bacteria</taxon>
        <taxon>Pseudomonadati</taxon>
        <taxon>Bacteroidota</taxon>
        <taxon>Cytophagia</taxon>
        <taxon>Cytophagales</taxon>
        <taxon>Spirosomataceae</taxon>
        <taxon>Dyadobacter</taxon>
    </lineage>
</organism>
<reference evidence="2" key="1">
    <citation type="submission" date="2017-02" db="EMBL/GenBank/DDBJ databases">
        <authorList>
            <person name="Varghese N."/>
            <person name="Submissions S."/>
        </authorList>
    </citation>
    <scope>NUCLEOTIDE SEQUENCE [LARGE SCALE GENOMIC DNA]</scope>
    <source>
        <strain evidence="2">DSM 22270</strain>
    </source>
</reference>
<evidence type="ECO:0000313" key="2">
    <source>
        <dbReference type="Proteomes" id="UP000190897"/>
    </source>
</evidence>
<dbReference type="STRING" id="651661.SAMN05660293_00978"/>
<sequence length="46" mass="5258">MVNGETFIQQTHLSEAHHVTTGLSKVDIIYYFLKKHSACMSPAFYI</sequence>
<protein>
    <submittedName>
        <fullName evidence="1">Uncharacterized protein</fullName>
    </submittedName>
</protein>
<accession>A0A1T5C7T3</accession>
<evidence type="ECO:0000313" key="1">
    <source>
        <dbReference type="EMBL" id="SKB55518.1"/>
    </source>
</evidence>
<dbReference type="Proteomes" id="UP000190897">
    <property type="component" value="Unassembled WGS sequence"/>
</dbReference>